<dbReference type="GO" id="GO:0005524">
    <property type="term" value="F:ATP binding"/>
    <property type="evidence" value="ECO:0007669"/>
    <property type="project" value="UniProtKB-KW"/>
</dbReference>
<dbReference type="SUPFAM" id="SSF90123">
    <property type="entry name" value="ABC transporter transmembrane region"/>
    <property type="match status" value="1"/>
</dbReference>
<dbReference type="InterPro" id="IPR003593">
    <property type="entry name" value="AAA+_ATPase"/>
</dbReference>
<dbReference type="InterPro" id="IPR039421">
    <property type="entry name" value="Type_1_exporter"/>
</dbReference>
<feature type="transmembrane region" description="Helical" evidence="7">
    <location>
        <begin position="264"/>
        <end position="282"/>
    </location>
</feature>
<keyword evidence="5 7" id="KW-1133">Transmembrane helix</keyword>
<gene>
    <name evidence="9" type="ORF">DW018_00150</name>
</gene>
<accession>A0A415LHV1</accession>
<dbReference type="SMART" id="SM00382">
    <property type="entry name" value="AAA"/>
    <property type="match status" value="1"/>
</dbReference>
<feature type="transmembrane region" description="Helical" evidence="7">
    <location>
        <begin position="39"/>
        <end position="57"/>
    </location>
</feature>
<name>A0A415LHV1_9FIRM</name>
<dbReference type="InterPro" id="IPR003439">
    <property type="entry name" value="ABC_transporter-like_ATP-bd"/>
</dbReference>
<keyword evidence="2 7" id="KW-0812">Transmembrane</keyword>
<evidence type="ECO:0000256" key="2">
    <source>
        <dbReference type="ARBA" id="ARBA00022692"/>
    </source>
</evidence>
<feature type="transmembrane region" description="Helical" evidence="7">
    <location>
        <begin position="154"/>
        <end position="184"/>
    </location>
</feature>
<dbReference type="GO" id="GO:0016887">
    <property type="term" value="F:ATP hydrolysis activity"/>
    <property type="evidence" value="ECO:0007669"/>
    <property type="project" value="InterPro"/>
</dbReference>
<dbReference type="PANTHER" id="PTHR43394:SF1">
    <property type="entry name" value="ATP-BINDING CASSETTE SUB-FAMILY B MEMBER 10, MITOCHONDRIAL"/>
    <property type="match status" value="1"/>
</dbReference>
<dbReference type="Proteomes" id="UP000283314">
    <property type="component" value="Unassembled WGS sequence"/>
</dbReference>
<comment type="caution">
    <text evidence="9">The sequence shown here is derived from an EMBL/GenBank/DDBJ whole genome shotgun (WGS) entry which is preliminary data.</text>
</comment>
<feature type="transmembrane region" description="Helical" evidence="7">
    <location>
        <begin position="69"/>
        <end position="85"/>
    </location>
</feature>
<organism evidence="9 10">
    <name type="scientific">Eubacterium ventriosum</name>
    <dbReference type="NCBI Taxonomy" id="39496"/>
    <lineage>
        <taxon>Bacteria</taxon>
        <taxon>Bacillati</taxon>
        <taxon>Bacillota</taxon>
        <taxon>Clostridia</taxon>
        <taxon>Eubacteriales</taxon>
        <taxon>Eubacteriaceae</taxon>
        <taxon>Eubacterium</taxon>
    </lineage>
</organism>
<protein>
    <submittedName>
        <fullName evidence="9">ABC transporter ATP-binding protein</fullName>
    </submittedName>
</protein>
<dbReference type="InterPro" id="IPR036640">
    <property type="entry name" value="ABC1_TM_sf"/>
</dbReference>
<proteinExistence type="predicted"/>
<evidence type="ECO:0000256" key="3">
    <source>
        <dbReference type="ARBA" id="ARBA00022741"/>
    </source>
</evidence>
<dbReference type="GeneID" id="66465643"/>
<evidence type="ECO:0000256" key="7">
    <source>
        <dbReference type="SAM" id="Phobius"/>
    </source>
</evidence>
<dbReference type="SUPFAM" id="SSF52540">
    <property type="entry name" value="P-loop containing nucleoside triphosphate hydrolases"/>
    <property type="match status" value="1"/>
</dbReference>
<evidence type="ECO:0000313" key="9">
    <source>
        <dbReference type="EMBL" id="RHL47884.1"/>
    </source>
</evidence>
<dbReference type="GO" id="GO:0005886">
    <property type="term" value="C:plasma membrane"/>
    <property type="evidence" value="ECO:0007669"/>
    <property type="project" value="UniProtKB-SubCell"/>
</dbReference>
<dbReference type="AlphaFoldDB" id="A0A415LHV1"/>
<dbReference type="InterPro" id="IPR017871">
    <property type="entry name" value="ABC_transporter-like_CS"/>
</dbReference>
<dbReference type="Gene3D" id="3.40.50.300">
    <property type="entry name" value="P-loop containing nucleotide triphosphate hydrolases"/>
    <property type="match status" value="1"/>
</dbReference>
<dbReference type="GO" id="GO:0015421">
    <property type="term" value="F:ABC-type oligopeptide transporter activity"/>
    <property type="evidence" value="ECO:0007669"/>
    <property type="project" value="TreeGrafter"/>
</dbReference>
<evidence type="ECO:0000313" key="10">
    <source>
        <dbReference type="Proteomes" id="UP000283314"/>
    </source>
</evidence>
<evidence type="ECO:0000256" key="6">
    <source>
        <dbReference type="ARBA" id="ARBA00023136"/>
    </source>
</evidence>
<dbReference type="Gene3D" id="1.20.1560.10">
    <property type="entry name" value="ABC transporter type 1, transmembrane domain"/>
    <property type="match status" value="1"/>
</dbReference>
<reference evidence="9 10" key="1">
    <citation type="submission" date="2018-08" db="EMBL/GenBank/DDBJ databases">
        <title>A genome reference for cultivated species of the human gut microbiota.</title>
        <authorList>
            <person name="Zou Y."/>
            <person name="Xue W."/>
            <person name="Luo G."/>
        </authorList>
    </citation>
    <scope>NUCLEOTIDE SEQUENCE [LARGE SCALE GENOMIC DNA]</scope>
    <source>
        <strain evidence="9 10">AF37-4</strain>
    </source>
</reference>
<dbReference type="RefSeq" id="WP_118379039.1">
    <property type="nucleotide sequence ID" value="NZ_CABJDQ010000001.1"/>
</dbReference>
<dbReference type="InterPro" id="IPR027417">
    <property type="entry name" value="P-loop_NTPase"/>
</dbReference>
<dbReference type="Pfam" id="PF00005">
    <property type="entry name" value="ABC_tran"/>
    <property type="match status" value="1"/>
</dbReference>
<feature type="domain" description="ABC transporter" evidence="8">
    <location>
        <begin position="353"/>
        <end position="594"/>
    </location>
</feature>
<dbReference type="PANTHER" id="PTHR43394">
    <property type="entry name" value="ATP-DEPENDENT PERMEASE MDL1, MITOCHONDRIAL"/>
    <property type="match status" value="1"/>
</dbReference>
<evidence type="ECO:0000256" key="4">
    <source>
        <dbReference type="ARBA" id="ARBA00022840"/>
    </source>
</evidence>
<keyword evidence="3" id="KW-0547">Nucleotide-binding</keyword>
<evidence type="ECO:0000256" key="1">
    <source>
        <dbReference type="ARBA" id="ARBA00004651"/>
    </source>
</evidence>
<comment type="subcellular location">
    <subcellularLocation>
        <location evidence="1">Cell membrane</location>
        <topology evidence="1">Multi-pass membrane protein</topology>
    </subcellularLocation>
</comment>
<dbReference type="EMBL" id="QROT01000001">
    <property type="protein sequence ID" value="RHL47884.1"/>
    <property type="molecule type" value="Genomic_DNA"/>
</dbReference>
<dbReference type="PROSITE" id="PS00211">
    <property type="entry name" value="ABC_TRANSPORTER_1"/>
    <property type="match status" value="1"/>
</dbReference>
<evidence type="ECO:0000256" key="5">
    <source>
        <dbReference type="ARBA" id="ARBA00022989"/>
    </source>
</evidence>
<sequence>MKEKYLLKRKYGIYDYISIPMKISPLCTVVLLLNNLIKYLRPAIEVLVFAGFIDTSIEIYQGKTTQNSIYIYIGLIMILIAYGYLNDGVLTYVRSKRDIKIKNKFKSAVVEKCSNLKYYHIENDNTWDLINRICKNPDERIIEGFNNINNSIGIVINVLSLLMIIMAHIWWMGGVILLVCIPLFKVAIKAGEENYSTNVESDNIMRRADYLDKVLMDRNGVEERNLFGFSETVQKWWINKYEIARLIRKKTQIRNYVRMKSGSIITMFIALFIIGMLLISVLEQKMSVGVFISLVSASLSLVQDMSWNLTNNIRGLTVNKEYLKDFTAFCKLEEQEDALVKKEVQQKVAFESLEFKNVSFAYPGTEEYILKDFSLTLKKGVHYAFVGKNGCGKTTLTKLICGLYDNYSGEIILNGKNIKEYKLGYLKALYSIIYQDFAKYQLPIIESILVCDTYREKSTLSKIDNILAELDMKEKIDKLPDGIDTWLGKLKEDGTDLSGGEWQKIAIARALFKDSPLYILDEPTAALDPIAEVKLYSLFAKISENKSTIFITHRLGAAKISDEIIVIGDGKVIESGTHDELMKYQGAYAKMFNEQRSWYL</sequence>
<keyword evidence="4 9" id="KW-0067">ATP-binding</keyword>
<evidence type="ECO:0000259" key="8">
    <source>
        <dbReference type="PROSITE" id="PS50893"/>
    </source>
</evidence>
<dbReference type="PROSITE" id="PS50893">
    <property type="entry name" value="ABC_TRANSPORTER_2"/>
    <property type="match status" value="1"/>
</dbReference>
<keyword evidence="6 7" id="KW-0472">Membrane</keyword>